<protein>
    <submittedName>
        <fullName evidence="2">AhpC/TSA family protein</fullName>
    </submittedName>
</protein>
<organism evidence="2 3">
    <name type="scientific">Psychroflexus halocasei</name>
    <dbReference type="NCBI Taxonomy" id="908615"/>
    <lineage>
        <taxon>Bacteria</taxon>
        <taxon>Pseudomonadati</taxon>
        <taxon>Bacteroidota</taxon>
        <taxon>Flavobacteriia</taxon>
        <taxon>Flavobacteriales</taxon>
        <taxon>Flavobacteriaceae</taxon>
        <taxon>Psychroflexus</taxon>
    </lineage>
</organism>
<dbReference type="Pfam" id="PF00578">
    <property type="entry name" value="AhpC-TSA"/>
    <property type="match status" value="1"/>
</dbReference>
<dbReference type="RefSeq" id="WP_093244550.1">
    <property type="nucleotide sequence ID" value="NZ_FNQF01000008.1"/>
</dbReference>
<dbReference type="PANTHER" id="PTHR42852:SF13">
    <property type="entry name" value="PROTEIN DIPZ"/>
    <property type="match status" value="1"/>
</dbReference>
<dbReference type="InterPro" id="IPR050553">
    <property type="entry name" value="Thioredoxin_ResA/DsbE_sf"/>
</dbReference>
<dbReference type="Gene3D" id="3.40.30.10">
    <property type="entry name" value="Glutaredoxin"/>
    <property type="match status" value="1"/>
</dbReference>
<sequence length="145" mass="16789">MADWLKNFENIKDVDLNKHPLEAEFFKGKTTLVLFYNNDCLGCTGRAIPFAYELKEEYGIQVILIHSNFSFSVNRIDIESIFSTPELPLDVFIDENHYAYDQFQCEGTPHWLLIDKSLNITQSIFGSQPNAQNRIIYSLAEMKTQ</sequence>
<evidence type="ECO:0000259" key="1">
    <source>
        <dbReference type="Pfam" id="PF00578"/>
    </source>
</evidence>
<dbReference type="Proteomes" id="UP000198820">
    <property type="component" value="Unassembled WGS sequence"/>
</dbReference>
<dbReference type="PANTHER" id="PTHR42852">
    <property type="entry name" value="THIOL:DISULFIDE INTERCHANGE PROTEIN DSBE"/>
    <property type="match status" value="1"/>
</dbReference>
<dbReference type="STRING" id="908615.SAMN05421540_10865"/>
<proteinExistence type="predicted"/>
<evidence type="ECO:0000313" key="3">
    <source>
        <dbReference type="Proteomes" id="UP000198820"/>
    </source>
</evidence>
<dbReference type="SUPFAM" id="SSF52833">
    <property type="entry name" value="Thioredoxin-like"/>
    <property type="match status" value="1"/>
</dbReference>
<reference evidence="2 3" key="1">
    <citation type="submission" date="2016-10" db="EMBL/GenBank/DDBJ databases">
        <authorList>
            <person name="de Groot N.N."/>
        </authorList>
    </citation>
    <scope>NUCLEOTIDE SEQUENCE [LARGE SCALE GENOMIC DNA]</scope>
    <source>
        <strain evidence="2 3">DSM 23581</strain>
    </source>
</reference>
<dbReference type="InterPro" id="IPR000866">
    <property type="entry name" value="AhpC/TSA"/>
</dbReference>
<dbReference type="EMBL" id="FNQF01000008">
    <property type="protein sequence ID" value="SEA61247.1"/>
    <property type="molecule type" value="Genomic_DNA"/>
</dbReference>
<dbReference type="AlphaFoldDB" id="A0A1H4CLN4"/>
<accession>A0A1H4CLN4</accession>
<dbReference type="InterPro" id="IPR036249">
    <property type="entry name" value="Thioredoxin-like_sf"/>
</dbReference>
<dbReference type="GO" id="GO:0016491">
    <property type="term" value="F:oxidoreductase activity"/>
    <property type="evidence" value="ECO:0007669"/>
    <property type="project" value="InterPro"/>
</dbReference>
<dbReference type="GO" id="GO:0016209">
    <property type="term" value="F:antioxidant activity"/>
    <property type="evidence" value="ECO:0007669"/>
    <property type="project" value="InterPro"/>
</dbReference>
<feature type="domain" description="Alkyl hydroperoxide reductase subunit C/ Thiol specific antioxidant" evidence="1">
    <location>
        <begin position="13"/>
        <end position="121"/>
    </location>
</feature>
<evidence type="ECO:0000313" key="2">
    <source>
        <dbReference type="EMBL" id="SEA61247.1"/>
    </source>
</evidence>
<name>A0A1H4CLN4_9FLAO</name>
<gene>
    <name evidence="2" type="ORF">SAMN05421540_10865</name>
</gene>
<keyword evidence="3" id="KW-1185">Reference proteome</keyword>